<sequence length="245" mass="26655">MKKITLIAGLFCAISGGAFAAGTVDVHREGETKTLTLTNADRLADLVAQPRLAGSWWRGAVIAEQQATTIAQQQHQVLLAALSRAAMEASGSDAAAINALRQQLQAINVTGRQFVSLDPDDVRIGEGKNPPLQGKYSLWVGNEPSTITLFGLINRPGKVAFTPGRDVAGYLKDVERLSGGERSYAWVIYPDGRTLKAPIAYWNRRHIEPMPGSIVFVGFADSLWTKKYDELNVAILRSLSQRIPD</sequence>
<feature type="signal peptide" evidence="1">
    <location>
        <begin position="1"/>
        <end position="20"/>
    </location>
</feature>
<feature type="domain" description="Capsule biosynthesis GfcC-like C-terminal" evidence="2">
    <location>
        <begin position="156"/>
        <end position="244"/>
    </location>
</feature>
<dbReference type="Proteomes" id="UP001152651">
    <property type="component" value="Unassembled WGS sequence"/>
</dbReference>
<reference evidence="4" key="1">
    <citation type="submission" date="2022-05" db="EMBL/GenBank/DDBJ databases">
        <authorList>
            <person name="Blom J."/>
        </authorList>
    </citation>
    <scope>NUCLEOTIDE SEQUENCE</scope>
    <source>
        <strain evidence="4">Type strain: CPO20170097</strain>
    </source>
</reference>
<evidence type="ECO:0000313" key="5">
    <source>
        <dbReference type="Proteomes" id="UP001152651"/>
    </source>
</evidence>
<dbReference type="Gene3D" id="3.10.20.700">
    <property type="match status" value="1"/>
</dbReference>
<protein>
    <submittedName>
        <fullName evidence="4">Caps-synth-GfcC domain-containing protein</fullName>
    </submittedName>
</protein>
<dbReference type="EMBL" id="CALSBS010000011">
    <property type="protein sequence ID" value="CAH6660199.1"/>
    <property type="molecule type" value="Genomic_DNA"/>
</dbReference>
<evidence type="ECO:0000259" key="2">
    <source>
        <dbReference type="Pfam" id="PF06251"/>
    </source>
</evidence>
<keyword evidence="5" id="KW-1185">Reference proteome</keyword>
<evidence type="ECO:0000259" key="3">
    <source>
        <dbReference type="Pfam" id="PF20616"/>
    </source>
</evidence>
<proteinExistence type="predicted"/>
<dbReference type="Gene3D" id="3.10.560.10">
    <property type="entry name" value="Outer membrane lipoprotein wza domain like"/>
    <property type="match status" value="1"/>
</dbReference>
<gene>
    <name evidence="4" type="ORF">FBBNIHIM_13835</name>
</gene>
<evidence type="ECO:0000256" key="1">
    <source>
        <dbReference type="SAM" id="SignalP"/>
    </source>
</evidence>
<dbReference type="InterPro" id="IPR046459">
    <property type="entry name" value="Caps_syn_GfcC_N"/>
</dbReference>
<dbReference type="RefSeq" id="WP_253898241.1">
    <property type="nucleotide sequence ID" value="NZ_CALSBS010000011.1"/>
</dbReference>
<dbReference type="Pfam" id="PF20616">
    <property type="entry name" value="Caps_syn_GfcC_N"/>
    <property type="match status" value="1"/>
</dbReference>
<name>A0ABN8TFJ8_9ENTR</name>
<feature type="domain" description="Capsule biosynthesis GfcC-like N-terminal" evidence="3">
    <location>
        <begin position="20"/>
        <end position="141"/>
    </location>
</feature>
<comment type="caution">
    <text evidence="4">The sequence shown here is derived from an EMBL/GenBank/DDBJ whole genome shotgun (WGS) entry which is preliminary data.</text>
</comment>
<organism evidence="4 5">
    <name type="scientific">Pseudocitrobacter vendiensis</name>
    <dbReference type="NCBI Taxonomy" id="2488306"/>
    <lineage>
        <taxon>Bacteria</taxon>
        <taxon>Pseudomonadati</taxon>
        <taxon>Pseudomonadota</taxon>
        <taxon>Gammaproteobacteria</taxon>
        <taxon>Enterobacterales</taxon>
        <taxon>Enterobacteriaceae</taxon>
        <taxon>Pseudocitrobacter</taxon>
    </lineage>
</organism>
<dbReference type="Pfam" id="PF06251">
    <property type="entry name" value="Caps_syn_GfcC_C"/>
    <property type="match status" value="1"/>
</dbReference>
<feature type="chain" id="PRO_5045590427" evidence="1">
    <location>
        <begin position="21"/>
        <end position="245"/>
    </location>
</feature>
<evidence type="ECO:0000313" key="4">
    <source>
        <dbReference type="EMBL" id="CAH6660199.1"/>
    </source>
</evidence>
<accession>A0ABN8TFJ8</accession>
<keyword evidence="1" id="KW-0732">Signal</keyword>
<dbReference type="InterPro" id="IPR010425">
    <property type="entry name" value="Caps_synth_GfcC-like_C"/>
</dbReference>